<organism evidence="8 9">
    <name type="scientific">Sulfurivirga caldicuralii</name>
    <dbReference type="NCBI Taxonomy" id="364032"/>
    <lineage>
        <taxon>Bacteria</taxon>
        <taxon>Pseudomonadati</taxon>
        <taxon>Pseudomonadota</taxon>
        <taxon>Gammaproteobacteria</taxon>
        <taxon>Thiotrichales</taxon>
        <taxon>Piscirickettsiaceae</taxon>
        <taxon>Sulfurivirga</taxon>
    </lineage>
</organism>
<keyword evidence="4 6" id="KW-1133">Transmembrane helix</keyword>
<evidence type="ECO:0000256" key="6">
    <source>
        <dbReference type="SAM" id="Phobius"/>
    </source>
</evidence>
<accession>A0A1N6ELF4</accession>
<name>A0A1N6ELF4_9GAMM</name>
<evidence type="ECO:0000256" key="1">
    <source>
        <dbReference type="ARBA" id="ARBA00004651"/>
    </source>
</evidence>
<evidence type="ECO:0000256" key="5">
    <source>
        <dbReference type="ARBA" id="ARBA00023136"/>
    </source>
</evidence>
<feature type="transmembrane region" description="Helical" evidence="6">
    <location>
        <begin position="12"/>
        <end position="35"/>
    </location>
</feature>
<feature type="domain" description="RDD" evidence="7">
    <location>
        <begin position="7"/>
        <end position="128"/>
    </location>
</feature>
<dbReference type="Proteomes" id="UP000198461">
    <property type="component" value="Unassembled WGS sequence"/>
</dbReference>
<protein>
    <submittedName>
        <fullName evidence="8">RDD family protein</fullName>
    </submittedName>
</protein>
<dbReference type="InterPro" id="IPR010432">
    <property type="entry name" value="RDD"/>
</dbReference>
<sequence length="139" mass="15478">MPQPSPFRILVAAFYDALILAVILFVAAIPFPLLFGAGFEQNPFSRVAFQFYLLAVAYAWLAWHWRNGYLTPGQKIWSLCLRGQYGNRLSWAEVNMRFGSALLSLALLGAGWLWALVRGQTLHDQLAGTTIVACSDKEG</sequence>
<dbReference type="PANTHER" id="PTHR36115">
    <property type="entry name" value="PROLINE-RICH ANTIGEN HOMOLOG-RELATED"/>
    <property type="match status" value="1"/>
</dbReference>
<dbReference type="AlphaFoldDB" id="A0A1N6ELF4"/>
<evidence type="ECO:0000313" key="9">
    <source>
        <dbReference type="Proteomes" id="UP000198461"/>
    </source>
</evidence>
<keyword evidence="5 6" id="KW-0472">Membrane</keyword>
<keyword evidence="2" id="KW-1003">Cell membrane</keyword>
<feature type="transmembrane region" description="Helical" evidence="6">
    <location>
        <begin position="47"/>
        <end position="65"/>
    </location>
</feature>
<evidence type="ECO:0000256" key="2">
    <source>
        <dbReference type="ARBA" id="ARBA00022475"/>
    </source>
</evidence>
<dbReference type="RefSeq" id="WP_074200982.1">
    <property type="nucleotide sequence ID" value="NZ_FSRE01000002.1"/>
</dbReference>
<dbReference type="InterPro" id="IPR051791">
    <property type="entry name" value="Pra-immunoreactive"/>
</dbReference>
<feature type="transmembrane region" description="Helical" evidence="6">
    <location>
        <begin position="98"/>
        <end position="117"/>
    </location>
</feature>
<evidence type="ECO:0000259" key="7">
    <source>
        <dbReference type="Pfam" id="PF06271"/>
    </source>
</evidence>
<dbReference type="EMBL" id="FSRE01000002">
    <property type="protein sequence ID" value="SIN83863.1"/>
    <property type="molecule type" value="Genomic_DNA"/>
</dbReference>
<evidence type="ECO:0000313" key="8">
    <source>
        <dbReference type="EMBL" id="SIN83863.1"/>
    </source>
</evidence>
<dbReference type="PANTHER" id="PTHR36115:SF10">
    <property type="entry name" value="RDD DOMAIN-CONTAINING PROTEIN"/>
    <property type="match status" value="1"/>
</dbReference>
<evidence type="ECO:0000256" key="3">
    <source>
        <dbReference type="ARBA" id="ARBA00022692"/>
    </source>
</evidence>
<gene>
    <name evidence="8" type="ORF">SAMN05443662_0667</name>
</gene>
<dbReference type="Pfam" id="PF06271">
    <property type="entry name" value="RDD"/>
    <property type="match status" value="1"/>
</dbReference>
<dbReference type="STRING" id="364032.SAMN05443662_0667"/>
<dbReference type="GO" id="GO:0005886">
    <property type="term" value="C:plasma membrane"/>
    <property type="evidence" value="ECO:0007669"/>
    <property type="project" value="UniProtKB-SubCell"/>
</dbReference>
<comment type="subcellular location">
    <subcellularLocation>
        <location evidence="1">Cell membrane</location>
        <topology evidence="1">Multi-pass membrane protein</topology>
    </subcellularLocation>
</comment>
<reference evidence="8 9" key="1">
    <citation type="submission" date="2016-11" db="EMBL/GenBank/DDBJ databases">
        <authorList>
            <person name="Jaros S."/>
            <person name="Januszkiewicz K."/>
            <person name="Wedrychowicz H."/>
        </authorList>
    </citation>
    <scope>NUCLEOTIDE SEQUENCE [LARGE SCALE GENOMIC DNA]</scope>
    <source>
        <strain evidence="8 9">DSM 17737</strain>
    </source>
</reference>
<evidence type="ECO:0000256" key="4">
    <source>
        <dbReference type="ARBA" id="ARBA00022989"/>
    </source>
</evidence>
<keyword evidence="3 6" id="KW-0812">Transmembrane</keyword>
<keyword evidence="9" id="KW-1185">Reference proteome</keyword>
<proteinExistence type="predicted"/>